<dbReference type="InterPro" id="IPR038576">
    <property type="entry name" value="Methyltransf_Zn-bd_dom_put_sf"/>
</dbReference>
<sequence length="414" mass="44405">MPAATSTLPHCRFCATPLTTTLCDLGSMPLANDYRLPDDSNPERSFPLHARVCPSCLLVQVDDSVPPDAIFSDYAYFSSYSDSWVAHAKRYAQAMIERFKLGANSLVIEVASNDGYLLQHFKAAGVPVLGVEPAANVAETARAKGIDTEVAFFGVETARRLVGQGKRADLMAANNVLAHVPDIRDFVGGFAALLKPEGVVTFEFPHVLNLIEKVQFDTIYHEHFSYLSLVTVEKVFAAVGLKAIDVEELPTHGGSLRLFAAPLASSHRPSARLDALRAKEHAAGLDALAGYEGFAAKVAEVKRGFLAFLAEAKAAGKTIAAYGAAAKGNTFLNFCGVGPADIVAVFDRSLAKQGRLLPGSQIPILSPDKISEIAPDYLVILPWNIAEEVMEQTRPLMPPGSSFVTAVPSIRLTP</sequence>
<dbReference type="Gene3D" id="6.20.50.110">
    <property type="entry name" value="Methyltransferase, zinc-binding domain"/>
    <property type="match status" value="1"/>
</dbReference>
<reference evidence="3 4" key="1">
    <citation type="submission" date="2018-02" db="EMBL/GenBank/DDBJ databases">
        <title>Whole genome sequencing of endophytic bacterium.</title>
        <authorList>
            <person name="Eedara R."/>
            <person name="Podile A.R."/>
        </authorList>
    </citation>
    <scope>NUCLEOTIDE SEQUENCE [LARGE SCALE GENOMIC DNA]</scope>
    <source>
        <strain evidence="3 4">RP1T</strain>
    </source>
</reference>
<dbReference type="GO" id="GO:0032259">
    <property type="term" value="P:methylation"/>
    <property type="evidence" value="ECO:0007669"/>
    <property type="project" value="UniProtKB-KW"/>
</dbReference>
<comment type="caution">
    <text evidence="3">The sequence shown here is derived from an EMBL/GenBank/DDBJ whole genome shotgun (WGS) entry which is preliminary data.</text>
</comment>
<dbReference type="PANTHER" id="PTHR43861">
    <property type="entry name" value="TRANS-ACONITATE 2-METHYLTRANSFERASE-RELATED"/>
    <property type="match status" value="1"/>
</dbReference>
<dbReference type="InterPro" id="IPR029063">
    <property type="entry name" value="SAM-dependent_MTases_sf"/>
</dbReference>
<evidence type="ECO:0000313" key="3">
    <source>
        <dbReference type="EMBL" id="PRH85009.1"/>
    </source>
</evidence>
<evidence type="ECO:0000313" key="4">
    <source>
        <dbReference type="Proteomes" id="UP000237682"/>
    </source>
</evidence>
<keyword evidence="4" id="KW-1185">Reference proteome</keyword>
<evidence type="ECO:0000259" key="2">
    <source>
        <dbReference type="Pfam" id="PF08484"/>
    </source>
</evidence>
<feature type="domain" description="C-methyltransferase" evidence="2">
    <location>
        <begin position="250"/>
        <end position="408"/>
    </location>
</feature>
<dbReference type="Proteomes" id="UP000237682">
    <property type="component" value="Unassembled WGS sequence"/>
</dbReference>
<dbReference type="Gene3D" id="3.40.50.720">
    <property type="entry name" value="NAD(P)-binding Rossmann-like Domain"/>
    <property type="match status" value="1"/>
</dbReference>
<dbReference type="RefSeq" id="WP_105864593.1">
    <property type="nucleotide sequence ID" value="NZ_PUEJ01000010.1"/>
</dbReference>
<keyword evidence="3" id="KW-0489">Methyltransferase</keyword>
<dbReference type="InterPro" id="IPR013630">
    <property type="entry name" value="Methyltransf_Zn-bd_dom_put"/>
</dbReference>
<evidence type="ECO:0000259" key="1">
    <source>
        <dbReference type="Pfam" id="PF08421"/>
    </source>
</evidence>
<dbReference type="Gene3D" id="3.40.50.150">
    <property type="entry name" value="Vaccinia Virus protein VP39"/>
    <property type="match status" value="1"/>
</dbReference>
<dbReference type="InterPro" id="IPR013691">
    <property type="entry name" value="MeTrfase_14"/>
</dbReference>
<accession>A0A2S9Q6P1</accession>
<dbReference type="AlphaFoldDB" id="A0A2S9Q6P1"/>
<gene>
    <name evidence="3" type="ORF">C5L14_23980</name>
</gene>
<dbReference type="OrthoDB" id="9815644at2"/>
<dbReference type="Pfam" id="PF08421">
    <property type="entry name" value="Methyltransf_13"/>
    <property type="match status" value="1"/>
</dbReference>
<feature type="domain" description="Methyltransferase putative zinc binding" evidence="1">
    <location>
        <begin position="11"/>
        <end position="71"/>
    </location>
</feature>
<keyword evidence="3" id="KW-0808">Transferase</keyword>
<dbReference type="EMBL" id="PUEJ01000010">
    <property type="protein sequence ID" value="PRH85009.1"/>
    <property type="molecule type" value="Genomic_DNA"/>
</dbReference>
<protein>
    <submittedName>
        <fullName evidence="3">SAM-dependent methyltransferase</fullName>
    </submittedName>
</protein>
<dbReference type="Gene3D" id="6.10.250.3100">
    <property type="match status" value="1"/>
</dbReference>
<organism evidence="3 4">
    <name type="scientific">Labrys okinawensis</name>
    <dbReference type="NCBI Taxonomy" id="346911"/>
    <lineage>
        <taxon>Bacteria</taxon>
        <taxon>Pseudomonadati</taxon>
        <taxon>Pseudomonadota</taxon>
        <taxon>Alphaproteobacteria</taxon>
        <taxon>Hyphomicrobiales</taxon>
        <taxon>Xanthobacteraceae</taxon>
        <taxon>Labrys</taxon>
    </lineage>
</organism>
<name>A0A2S9Q6P1_9HYPH</name>
<dbReference type="PANTHER" id="PTHR43861:SF5">
    <property type="entry name" value="BLL5978 PROTEIN"/>
    <property type="match status" value="1"/>
</dbReference>
<dbReference type="GO" id="GO:0008168">
    <property type="term" value="F:methyltransferase activity"/>
    <property type="evidence" value="ECO:0007669"/>
    <property type="project" value="UniProtKB-KW"/>
</dbReference>
<dbReference type="Pfam" id="PF13489">
    <property type="entry name" value="Methyltransf_23"/>
    <property type="match status" value="1"/>
</dbReference>
<dbReference type="Pfam" id="PF08484">
    <property type="entry name" value="Methyltransf_14"/>
    <property type="match status" value="1"/>
</dbReference>
<proteinExistence type="predicted"/>
<dbReference type="SUPFAM" id="SSF53335">
    <property type="entry name" value="S-adenosyl-L-methionine-dependent methyltransferases"/>
    <property type="match status" value="1"/>
</dbReference>